<dbReference type="EMBL" id="MU266809">
    <property type="protein sequence ID" value="KAH7918304.1"/>
    <property type="molecule type" value="Genomic_DNA"/>
</dbReference>
<comment type="caution">
    <text evidence="1">The sequence shown here is derived from an EMBL/GenBank/DDBJ whole genome shotgun (WGS) entry which is preliminary data.</text>
</comment>
<evidence type="ECO:0000313" key="2">
    <source>
        <dbReference type="Proteomes" id="UP000790709"/>
    </source>
</evidence>
<reference evidence="1" key="1">
    <citation type="journal article" date="2021" name="New Phytol.">
        <title>Evolutionary innovations through gain and loss of genes in the ectomycorrhizal Boletales.</title>
        <authorList>
            <person name="Wu G."/>
            <person name="Miyauchi S."/>
            <person name="Morin E."/>
            <person name="Kuo A."/>
            <person name="Drula E."/>
            <person name="Varga T."/>
            <person name="Kohler A."/>
            <person name="Feng B."/>
            <person name="Cao Y."/>
            <person name="Lipzen A."/>
            <person name="Daum C."/>
            <person name="Hundley H."/>
            <person name="Pangilinan J."/>
            <person name="Johnson J."/>
            <person name="Barry K."/>
            <person name="LaButti K."/>
            <person name="Ng V."/>
            <person name="Ahrendt S."/>
            <person name="Min B."/>
            <person name="Choi I.G."/>
            <person name="Park H."/>
            <person name="Plett J.M."/>
            <person name="Magnuson J."/>
            <person name="Spatafora J.W."/>
            <person name="Nagy L.G."/>
            <person name="Henrissat B."/>
            <person name="Grigoriev I.V."/>
            <person name="Yang Z.L."/>
            <person name="Xu J."/>
            <person name="Martin F.M."/>
        </authorList>
    </citation>
    <scope>NUCLEOTIDE SEQUENCE</scope>
    <source>
        <strain evidence="1">KUC20120723A-06</strain>
    </source>
</reference>
<gene>
    <name evidence="1" type="ORF">BV22DRAFT_911871</name>
</gene>
<proteinExistence type="predicted"/>
<name>A0ACB8AZA2_9AGAM</name>
<accession>A0ACB8AZA2</accession>
<keyword evidence="2" id="KW-1185">Reference proteome</keyword>
<evidence type="ECO:0000313" key="1">
    <source>
        <dbReference type="EMBL" id="KAH7918304.1"/>
    </source>
</evidence>
<sequence length="158" mass="17637">MLWVQFRQQFKTLPGYENTTNPCDCALIDSDGDQERGRFAEPSPRRSSKQKSSRTVSGPGDLLFHYAPGGRSSRIDRDAERSVTISKDSKHARPSSAPSFTCVHSHFQHGIMSRPSHKDSQCRSHERSPAFYRTTSITAGSRARSSYQNLQSTSAVES</sequence>
<dbReference type="Proteomes" id="UP000790709">
    <property type="component" value="Unassembled WGS sequence"/>
</dbReference>
<protein>
    <submittedName>
        <fullName evidence="1">Uncharacterized protein</fullName>
    </submittedName>
</protein>
<organism evidence="1 2">
    <name type="scientific">Leucogyrophana mollusca</name>
    <dbReference type="NCBI Taxonomy" id="85980"/>
    <lineage>
        <taxon>Eukaryota</taxon>
        <taxon>Fungi</taxon>
        <taxon>Dikarya</taxon>
        <taxon>Basidiomycota</taxon>
        <taxon>Agaricomycotina</taxon>
        <taxon>Agaricomycetes</taxon>
        <taxon>Agaricomycetidae</taxon>
        <taxon>Boletales</taxon>
        <taxon>Boletales incertae sedis</taxon>
        <taxon>Leucogyrophana</taxon>
    </lineage>
</organism>